<proteinExistence type="predicted"/>
<reference evidence="2" key="1">
    <citation type="journal article" date="2014" name="Proc. Natl. Acad. Sci. U.S.A.">
        <title>Extensive sampling of basidiomycete genomes demonstrates inadequacy of the white-rot/brown-rot paradigm for wood decay fungi.</title>
        <authorList>
            <person name="Riley R."/>
            <person name="Salamov A.A."/>
            <person name="Brown D.W."/>
            <person name="Nagy L.G."/>
            <person name="Floudas D."/>
            <person name="Held B.W."/>
            <person name="Levasseur A."/>
            <person name="Lombard V."/>
            <person name="Morin E."/>
            <person name="Otillar R."/>
            <person name="Lindquist E.A."/>
            <person name="Sun H."/>
            <person name="LaButti K.M."/>
            <person name="Schmutz J."/>
            <person name="Jabbour D."/>
            <person name="Luo H."/>
            <person name="Baker S.E."/>
            <person name="Pisabarro A.G."/>
            <person name="Walton J.D."/>
            <person name="Blanchette R.A."/>
            <person name="Henrissat B."/>
            <person name="Martin F."/>
            <person name="Cullen D."/>
            <person name="Hibbett D.S."/>
            <person name="Grigoriev I.V."/>
        </authorList>
    </citation>
    <scope>NUCLEOTIDE SEQUENCE [LARGE SCALE GENOMIC DNA]</scope>
    <source>
        <strain evidence="2">CBS 339.88</strain>
    </source>
</reference>
<evidence type="ECO:0000313" key="2">
    <source>
        <dbReference type="Proteomes" id="UP000027222"/>
    </source>
</evidence>
<dbReference type="AlphaFoldDB" id="A0A067TYS8"/>
<name>A0A067TYS8_GALM3</name>
<dbReference type="EMBL" id="KL142368">
    <property type="protein sequence ID" value="KDR84218.1"/>
    <property type="molecule type" value="Genomic_DNA"/>
</dbReference>
<gene>
    <name evidence="1" type="ORF">GALMADRAFT_133568</name>
</gene>
<sequence length="277" mass="32511">MAPLTFDYSNGRVSVQHGMIFYSPNCSRAVDLPKQRTYSSDLFEHRCLNTSMFKQPVWWSQGWAWLSFIPLSPSFLFTPFEPLCEMPHIEEVDFCFTTPSGESQSEIRFRMSEEDIARWIKEERRIVKLAHTIKLCYGISANAPPKPSSFHFDRAHKSHSIAKRMICLAREWFVIWMGYLSYIIAKTDILIPNGTQDDSTPAPDWYNRMLKEPEFNHTWLDGLIMSTVCSFESTTPRAGVIFQWSEEDRHREPIDFYYNNNIPLHFVWSNKEEQAIE</sequence>
<evidence type="ECO:0000313" key="1">
    <source>
        <dbReference type="EMBL" id="KDR84218.1"/>
    </source>
</evidence>
<keyword evidence="2" id="KW-1185">Reference proteome</keyword>
<accession>A0A067TYS8</accession>
<dbReference type="HOGENOM" id="CLU_1004898_0_0_1"/>
<dbReference type="Proteomes" id="UP000027222">
    <property type="component" value="Unassembled WGS sequence"/>
</dbReference>
<dbReference type="OrthoDB" id="3270336at2759"/>
<protein>
    <submittedName>
        <fullName evidence="1">Uncharacterized protein</fullName>
    </submittedName>
</protein>
<organism evidence="1 2">
    <name type="scientific">Galerina marginata (strain CBS 339.88)</name>
    <dbReference type="NCBI Taxonomy" id="685588"/>
    <lineage>
        <taxon>Eukaryota</taxon>
        <taxon>Fungi</taxon>
        <taxon>Dikarya</taxon>
        <taxon>Basidiomycota</taxon>
        <taxon>Agaricomycotina</taxon>
        <taxon>Agaricomycetes</taxon>
        <taxon>Agaricomycetidae</taxon>
        <taxon>Agaricales</taxon>
        <taxon>Agaricineae</taxon>
        <taxon>Strophariaceae</taxon>
        <taxon>Galerina</taxon>
    </lineage>
</organism>